<dbReference type="RefSeq" id="WP_112890266.1">
    <property type="nucleotide sequence ID" value="NZ_CP068103.1"/>
</dbReference>
<keyword evidence="1" id="KW-0472">Membrane</keyword>
<feature type="transmembrane region" description="Helical" evidence="1">
    <location>
        <begin position="111"/>
        <end position="129"/>
    </location>
</feature>
<feature type="transmembrane region" description="Helical" evidence="1">
    <location>
        <begin position="262"/>
        <end position="287"/>
    </location>
</feature>
<organism evidence="2 3">
    <name type="scientific">Peptoniphilus harei</name>
    <dbReference type="NCBI Taxonomy" id="54005"/>
    <lineage>
        <taxon>Bacteria</taxon>
        <taxon>Bacillati</taxon>
        <taxon>Bacillota</taxon>
        <taxon>Tissierellia</taxon>
        <taxon>Tissierellales</taxon>
        <taxon>Peptoniphilaceae</taxon>
        <taxon>Peptoniphilus</taxon>
    </lineage>
</organism>
<evidence type="ECO:0000313" key="3">
    <source>
        <dbReference type="Proteomes" id="UP000250070"/>
    </source>
</evidence>
<feature type="transmembrane region" description="Helical" evidence="1">
    <location>
        <begin position="322"/>
        <end position="343"/>
    </location>
</feature>
<name>A0A2X1Y1G3_9FIRM</name>
<dbReference type="AlphaFoldDB" id="A0A2X1Y1G3"/>
<feature type="transmembrane region" description="Helical" evidence="1">
    <location>
        <begin position="141"/>
        <end position="161"/>
    </location>
</feature>
<dbReference type="Proteomes" id="UP000250070">
    <property type="component" value="Unassembled WGS sequence"/>
</dbReference>
<evidence type="ECO:0000313" key="2">
    <source>
        <dbReference type="EMBL" id="SPY48679.1"/>
    </source>
</evidence>
<dbReference type="STRING" id="54005.HMPREF3229_01013"/>
<sequence length="416" mass="45669">MNKKTISIILAYVGVLTGAGLASGQEIMQYFISFGKPGLFGLVAIGILHIFVGGIILQLGSHFIAESHIDVLEEVSEKFVTKFMDFALLLNCFLMGFVMIAGAGSNLNQQFGLATWVGSLICTILIIVVGMMDFEKVTKVIGVFTPLILVFTLIGGFHTIINANPDFNALDALGKSIPSSLPNVAISTINYFGLCMISSISMAFVLGGTRTDSSQARVGGMLGGSLVAILTGLVGITIFLGLNDVMDADIPMQIILNNINPYLGLVMSLVIFGMIFNTAISLFYSAARRLSLTEEKFKRNLVIFTLLGFGLSFMGFKKLMAILYPILGFLGTALIIILIVAWFKERDSIKSESKKRDQMEELTRKKLDDDEEFSKKDRRKLNELAESSIIDDDKIKEAVEEEIEEEMEEENNNDNE</sequence>
<feature type="transmembrane region" description="Helical" evidence="1">
    <location>
        <begin position="299"/>
        <end position="316"/>
    </location>
</feature>
<keyword evidence="1" id="KW-0812">Transmembrane</keyword>
<dbReference type="PANTHER" id="PTHR37814">
    <property type="entry name" value="CONSERVED MEMBRANE PROTEIN"/>
    <property type="match status" value="1"/>
</dbReference>
<dbReference type="OrthoDB" id="4424890at2"/>
<feature type="transmembrane region" description="Helical" evidence="1">
    <location>
        <begin position="40"/>
        <end position="65"/>
    </location>
</feature>
<dbReference type="GeneID" id="83861460"/>
<keyword evidence="1" id="KW-1133">Transmembrane helix</keyword>
<dbReference type="PANTHER" id="PTHR37814:SF1">
    <property type="entry name" value="MEMBRANE PROTEIN"/>
    <property type="match status" value="1"/>
</dbReference>
<reference evidence="2 3" key="1">
    <citation type="submission" date="2018-06" db="EMBL/GenBank/DDBJ databases">
        <authorList>
            <consortium name="Pathogen Informatics"/>
            <person name="Doyle S."/>
        </authorList>
    </citation>
    <scope>NUCLEOTIDE SEQUENCE [LARGE SCALE GENOMIC DNA]</scope>
    <source>
        <strain evidence="2 3">NCTC13076</strain>
    </source>
</reference>
<dbReference type="EMBL" id="UATM01000032">
    <property type="protein sequence ID" value="SPY48679.1"/>
    <property type="molecule type" value="Genomic_DNA"/>
</dbReference>
<feature type="transmembrane region" description="Helical" evidence="1">
    <location>
        <begin position="218"/>
        <end position="242"/>
    </location>
</feature>
<gene>
    <name evidence="2" type="ORF">NCTC13076_01766</name>
</gene>
<protein>
    <submittedName>
        <fullName evidence="2">Uncharacterized membrane protein</fullName>
    </submittedName>
</protein>
<accession>A0A2X1Y1G3</accession>
<evidence type="ECO:0000256" key="1">
    <source>
        <dbReference type="SAM" id="Phobius"/>
    </source>
</evidence>
<proteinExistence type="predicted"/>
<dbReference type="InterPro" id="IPR038728">
    <property type="entry name" value="YkvI-like"/>
</dbReference>
<feature type="transmembrane region" description="Helical" evidence="1">
    <location>
        <begin position="86"/>
        <end position="105"/>
    </location>
</feature>
<feature type="transmembrane region" description="Helical" evidence="1">
    <location>
        <begin position="181"/>
        <end position="206"/>
    </location>
</feature>